<protein>
    <recommendedName>
        <fullName evidence="7">U three protein 23</fullName>
    </recommendedName>
</protein>
<dbReference type="GO" id="GO:0032040">
    <property type="term" value="C:small-subunit processome"/>
    <property type="evidence" value="ECO:0007669"/>
    <property type="project" value="InterPro"/>
</dbReference>
<feature type="compositionally biased region" description="Basic residues" evidence="8">
    <location>
        <begin position="242"/>
        <end position="251"/>
    </location>
</feature>
<dbReference type="Pfam" id="PF24779">
    <property type="entry name" value="UTP23_sensor"/>
    <property type="match status" value="1"/>
</dbReference>
<comment type="similarity">
    <text evidence="6">Belongs to the UTP23/FCF1 family. UTP23 subfamily.</text>
</comment>
<evidence type="ECO:0000313" key="11">
    <source>
        <dbReference type="Proteomes" id="UP000644660"/>
    </source>
</evidence>
<feature type="domain" description="UTP23 sensor motif region" evidence="9">
    <location>
        <begin position="198"/>
        <end position="214"/>
    </location>
</feature>
<name>A0A8H2ZL76_9SACH</name>
<evidence type="ECO:0000259" key="9">
    <source>
        <dbReference type="Pfam" id="PF24779"/>
    </source>
</evidence>
<comment type="caution">
    <text evidence="10">The sequence shown here is derived from an EMBL/GenBank/DDBJ whole genome shotgun (WGS) entry which is preliminary data.</text>
</comment>
<dbReference type="EMBL" id="CAEFZW010000007">
    <property type="protein sequence ID" value="CAB4255877.1"/>
    <property type="molecule type" value="Genomic_DNA"/>
</dbReference>
<dbReference type="Gene3D" id="3.40.50.1010">
    <property type="entry name" value="5'-nuclease"/>
    <property type="match status" value="1"/>
</dbReference>
<evidence type="ECO:0000313" key="10">
    <source>
        <dbReference type="EMBL" id="CAB4255877.1"/>
    </source>
</evidence>
<evidence type="ECO:0000256" key="5">
    <source>
        <dbReference type="ARBA" id="ARBA00037300"/>
    </source>
</evidence>
<dbReference type="SUPFAM" id="SSF88723">
    <property type="entry name" value="PIN domain-like"/>
    <property type="match status" value="1"/>
</dbReference>
<evidence type="ECO:0000256" key="3">
    <source>
        <dbReference type="ARBA" id="ARBA00022552"/>
    </source>
</evidence>
<evidence type="ECO:0000256" key="6">
    <source>
        <dbReference type="ARBA" id="ARBA00038503"/>
    </source>
</evidence>
<comment type="function">
    <text evidence="5">Involved in rRNA-processing and ribosome biogenesis.</text>
</comment>
<dbReference type="Pfam" id="PF04900">
    <property type="entry name" value="Fcf1"/>
    <property type="match status" value="1"/>
</dbReference>
<organism evidence="10 11">
    <name type="scientific">Maudiozyma barnettii</name>
    <dbReference type="NCBI Taxonomy" id="61262"/>
    <lineage>
        <taxon>Eukaryota</taxon>
        <taxon>Fungi</taxon>
        <taxon>Dikarya</taxon>
        <taxon>Ascomycota</taxon>
        <taxon>Saccharomycotina</taxon>
        <taxon>Saccharomycetes</taxon>
        <taxon>Saccharomycetales</taxon>
        <taxon>Saccharomycetaceae</taxon>
        <taxon>Maudiozyma</taxon>
    </lineage>
</organism>
<feature type="compositionally biased region" description="Polar residues" evidence="8">
    <location>
        <begin position="265"/>
        <end position="282"/>
    </location>
</feature>
<dbReference type="CDD" id="cd09865">
    <property type="entry name" value="PIN_ScUtp23p-like"/>
    <property type="match status" value="1"/>
</dbReference>
<dbReference type="GO" id="GO:0006364">
    <property type="term" value="P:rRNA processing"/>
    <property type="evidence" value="ECO:0007669"/>
    <property type="project" value="UniProtKB-KW"/>
</dbReference>
<sequence length="282" mass="32354">MRQKRAKSYRKQLLVYHHTFKFREPYQIIVDDQIVTTSNDSSFDLTKGLERTLQAEVKVMITQCCMQALYELGNQDAIYMAKQFERRRCNHNPKDPKTPMECIESIVDIKGENKHRYIVASQDIQIRRKLRRIPGVPLVHISRAVMVMEPLSDASAKVSRRKEVSKLYEGLNNPKPTKEKPAEKEGATTEPKKSKPRGPRGPKGPNPLSMKKRKRESNNDIDNSKDGVKSSSNDKVDGQSNTKRRRRKHNSQNKTNTDDKPKINEATQDIPTELTTEQANSV</sequence>
<feature type="compositionally biased region" description="Basic and acidic residues" evidence="8">
    <location>
        <begin position="216"/>
        <end position="237"/>
    </location>
</feature>
<evidence type="ECO:0000256" key="1">
    <source>
        <dbReference type="ARBA" id="ARBA00004604"/>
    </source>
</evidence>
<dbReference type="Proteomes" id="UP000644660">
    <property type="component" value="Unassembled WGS sequence"/>
</dbReference>
<keyword evidence="3" id="KW-0698">rRNA processing</keyword>
<dbReference type="OrthoDB" id="25675at2759"/>
<dbReference type="InterPro" id="IPR029060">
    <property type="entry name" value="PIN-like_dom_sf"/>
</dbReference>
<comment type="subcellular location">
    <subcellularLocation>
        <location evidence="1">Nucleus</location>
        <location evidence="1">Nucleolus</location>
    </subcellularLocation>
</comment>
<dbReference type="RefSeq" id="XP_041407721.1">
    <property type="nucleotide sequence ID" value="XM_041551787.1"/>
</dbReference>
<accession>A0A8H2ZL76</accession>
<dbReference type="PANTHER" id="PTHR12416">
    <property type="entry name" value="RRNA-PROCESSING PROTEIN UTP23 HOMOLOG"/>
    <property type="match status" value="1"/>
</dbReference>
<evidence type="ECO:0000256" key="2">
    <source>
        <dbReference type="ARBA" id="ARBA00022517"/>
    </source>
</evidence>
<feature type="compositionally biased region" description="Basic and acidic residues" evidence="8">
    <location>
        <begin position="176"/>
        <end position="193"/>
    </location>
</feature>
<gene>
    <name evidence="10" type="ORF">KABA2_07S06512</name>
</gene>
<feature type="region of interest" description="Disordered" evidence="8">
    <location>
        <begin position="166"/>
        <end position="282"/>
    </location>
</feature>
<keyword evidence="2" id="KW-0690">Ribosome biogenesis</keyword>
<dbReference type="InterPro" id="IPR006984">
    <property type="entry name" value="Fcf1/UTP23"/>
</dbReference>
<keyword evidence="4" id="KW-0539">Nucleus</keyword>
<evidence type="ECO:0000256" key="8">
    <source>
        <dbReference type="SAM" id="MobiDB-lite"/>
    </source>
</evidence>
<evidence type="ECO:0000256" key="4">
    <source>
        <dbReference type="ARBA" id="ARBA00023242"/>
    </source>
</evidence>
<dbReference type="FunFam" id="3.40.50.1010:FF:000006">
    <property type="entry name" value="rRNA-processing protein UTP23 homolog"/>
    <property type="match status" value="1"/>
</dbReference>
<proteinExistence type="inferred from homology"/>
<dbReference type="GeneID" id="64858940"/>
<dbReference type="InterPro" id="IPR057776">
    <property type="entry name" value="UTP23_sensor"/>
</dbReference>
<dbReference type="AlphaFoldDB" id="A0A8H2ZL76"/>
<evidence type="ECO:0000256" key="7">
    <source>
        <dbReference type="ARBA" id="ARBA00076388"/>
    </source>
</evidence>
<reference evidence="10 11" key="1">
    <citation type="submission" date="2020-05" db="EMBL/GenBank/DDBJ databases">
        <authorList>
            <person name="Casaregola S."/>
            <person name="Devillers H."/>
            <person name="Grondin C."/>
        </authorList>
    </citation>
    <scope>NUCLEOTIDE SEQUENCE [LARGE SCALE GENOMIC DNA]</scope>
    <source>
        <strain evidence="10 11">CLIB 1767</strain>
    </source>
</reference>
<keyword evidence="11" id="KW-1185">Reference proteome</keyword>